<evidence type="ECO:0008006" key="4">
    <source>
        <dbReference type="Google" id="ProtNLM"/>
    </source>
</evidence>
<dbReference type="RefSeq" id="XP_066651085.1">
    <property type="nucleotide sequence ID" value="XM_066794042.1"/>
</dbReference>
<evidence type="ECO:0000313" key="3">
    <source>
        <dbReference type="Proteomes" id="UP001360953"/>
    </source>
</evidence>
<gene>
    <name evidence="2" type="ORF">J3D65DRAFT_145314</name>
</gene>
<dbReference type="EMBL" id="JBBPEH010000013">
    <property type="protein sequence ID" value="KAK7531012.1"/>
    <property type="molecule type" value="Genomic_DNA"/>
</dbReference>
<reference evidence="2 3" key="1">
    <citation type="submission" date="2024-04" db="EMBL/GenBank/DDBJ databases">
        <title>Phyllosticta paracitricarpa is synonymous to the EU quarantine fungus P. citricarpa based on phylogenomic analyses.</title>
        <authorList>
            <consortium name="Lawrence Berkeley National Laboratory"/>
            <person name="Van ingen-buijs V.A."/>
            <person name="Van westerhoven A.C."/>
            <person name="Haridas S."/>
            <person name="Skiadas P."/>
            <person name="Martin F."/>
            <person name="Groenewald J.Z."/>
            <person name="Crous P.W."/>
            <person name="Seidl M.F."/>
        </authorList>
    </citation>
    <scope>NUCLEOTIDE SEQUENCE [LARGE SCALE GENOMIC DNA]</scope>
    <source>
        <strain evidence="2 3">CPC 17464</strain>
    </source>
</reference>
<feature type="chain" id="PRO_5046301824" description="Secreted protein" evidence="1">
    <location>
        <begin position="23"/>
        <end position="81"/>
    </location>
</feature>
<comment type="caution">
    <text evidence="2">The sequence shown here is derived from an EMBL/GenBank/DDBJ whole genome shotgun (WGS) entry which is preliminary data.</text>
</comment>
<evidence type="ECO:0000256" key="1">
    <source>
        <dbReference type="SAM" id="SignalP"/>
    </source>
</evidence>
<name>A0ABR1L6Z5_9PEZI</name>
<sequence>MAFSPAGFAFSLAISLAGSTPARHVPPSLNRGKQGLFCVPGRVYASRSNFSASVTAFATTTPICPRPCGCAAPVGCLFASR</sequence>
<dbReference type="GeneID" id="92026948"/>
<keyword evidence="3" id="KW-1185">Reference proteome</keyword>
<keyword evidence="1" id="KW-0732">Signal</keyword>
<organism evidence="2 3">
    <name type="scientific">Phyllosticta citribraziliensis</name>
    <dbReference type="NCBI Taxonomy" id="989973"/>
    <lineage>
        <taxon>Eukaryota</taxon>
        <taxon>Fungi</taxon>
        <taxon>Dikarya</taxon>
        <taxon>Ascomycota</taxon>
        <taxon>Pezizomycotina</taxon>
        <taxon>Dothideomycetes</taxon>
        <taxon>Dothideomycetes incertae sedis</taxon>
        <taxon>Botryosphaeriales</taxon>
        <taxon>Phyllostictaceae</taxon>
        <taxon>Phyllosticta</taxon>
    </lineage>
</organism>
<dbReference type="Proteomes" id="UP001360953">
    <property type="component" value="Unassembled WGS sequence"/>
</dbReference>
<evidence type="ECO:0000313" key="2">
    <source>
        <dbReference type="EMBL" id="KAK7531012.1"/>
    </source>
</evidence>
<feature type="signal peptide" evidence="1">
    <location>
        <begin position="1"/>
        <end position="22"/>
    </location>
</feature>
<accession>A0ABR1L6Z5</accession>
<protein>
    <recommendedName>
        <fullName evidence="4">Secreted protein</fullName>
    </recommendedName>
</protein>
<proteinExistence type="predicted"/>